<sequence length="87" mass="9669">PLLKVRLMQLPLCIIAEHGPVYEGPFHSFNASRTSVKARPRRFRPCHVDLFHARKFSLARPIPHLLSSGLASTSSFPSVAKSSAFKT</sequence>
<proteinExistence type="predicted"/>
<feature type="region of interest" description="Disordered" evidence="1">
    <location>
        <begin position="68"/>
        <end position="87"/>
    </location>
</feature>
<reference evidence="2" key="1">
    <citation type="submission" date="2014-12" db="EMBL/GenBank/DDBJ databases">
        <title>Insight into the proteome of Arion vulgaris.</title>
        <authorList>
            <person name="Aradska J."/>
            <person name="Bulat T."/>
            <person name="Smidak R."/>
            <person name="Sarate P."/>
            <person name="Gangsoo J."/>
            <person name="Sialana F."/>
            <person name="Bilban M."/>
            <person name="Lubec G."/>
        </authorList>
    </citation>
    <scope>NUCLEOTIDE SEQUENCE</scope>
    <source>
        <tissue evidence="2">Skin</tissue>
    </source>
</reference>
<evidence type="ECO:0000256" key="1">
    <source>
        <dbReference type="SAM" id="MobiDB-lite"/>
    </source>
</evidence>
<dbReference type="AlphaFoldDB" id="A0A0B6ZA66"/>
<dbReference type="EMBL" id="HACG01018533">
    <property type="protein sequence ID" value="CEK65398.1"/>
    <property type="molecule type" value="Transcribed_RNA"/>
</dbReference>
<organism evidence="2">
    <name type="scientific">Arion vulgaris</name>
    <dbReference type="NCBI Taxonomy" id="1028688"/>
    <lineage>
        <taxon>Eukaryota</taxon>
        <taxon>Metazoa</taxon>
        <taxon>Spiralia</taxon>
        <taxon>Lophotrochozoa</taxon>
        <taxon>Mollusca</taxon>
        <taxon>Gastropoda</taxon>
        <taxon>Heterobranchia</taxon>
        <taxon>Euthyneura</taxon>
        <taxon>Panpulmonata</taxon>
        <taxon>Eupulmonata</taxon>
        <taxon>Stylommatophora</taxon>
        <taxon>Helicina</taxon>
        <taxon>Arionoidea</taxon>
        <taxon>Arionidae</taxon>
        <taxon>Arion</taxon>
    </lineage>
</organism>
<evidence type="ECO:0000313" key="2">
    <source>
        <dbReference type="EMBL" id="CEK65398.1"/>
    </source>
</evidence>
<protein>
    <submittedName>
        <fullName evidence="2">Uncharacterized protein</fullName>
    </submittedName>
</protein>
<gene>
    <name evidence="2" type="primary">ORF54896</name>
</gene>
<feature type="non-terminal residue" evidence="2">
    <location>
        <position position="1"/>
    </location>
</feature>
<feature type="compositionally biased region" description="Polar residues" evidence="1">
    <location>
        <begin position="69"/>
        <end position="87"/>
    </location>
</feature>
<name>A0A0B6ZA66_9EUPU</name>
<accession>A0A0B6ZA66</accession>